<accession>A0A2T0RJ83</accession>
<comment type="caution">
    <text evidence="1">The sequence shown here is derived from an EMBL/GenBank/DDBJ whole genome shotgun (WGS) entry which is preliminary data.</text>
</comment>
<dbReference type="EMBL" id="PVTD01000010">
    <property type="protein sequence ID" value="PRY21254.1"/>
    <property type="molecule type" value="Genomic_DNA"/>
</dbReference>
<keyword evidence="2" id="KW-1185">Reference proteome</keyword>
<evidence type="ECO:0000313" key="2">
    <source>
        <dbReference type="Proteomes" id="UP000239480"/>
    </source>
</evidence>
<protein>
    <submittedName>
        <fullName evidence="1">Uncharacterized protein</fullName>
    </submittedName>
</protein>
<dbReference type="OrthoDB" id="9801392at2"/>
<dbReference type="Proteomes" id="UP000239480">
    <property type="component" value="Unassembled WGS sequence"/>
</dbReference>
<name>A0A2T0RJ83_9RHOB</name>
<dbReference type="RefSeq" id="WP_106207101.1">
    <property type="nucleotide sequence ID" value="NZ_PVTD01000010.1"/>
</dbReference>
<gene>
    <name evidence="1" type="ORF">CLV78_110129</name>
</gene>
<reference evidence="1 2" key="1">
    <citation type="submission" date="2018-03" db="EMBL/GenBank/DDBJ databases">
        <title>Genomic Encyclopedia of Archaeal and Bacterial Type Strains, Phase II (KMG-II): from individual species to whole genera.</title>
        <authorList>
            <person name="Goeker M."/>
        </authorList>
    </citation>
    <scope>NUCLEOTIDE SEQUENCE [LARGE SCALE GENOMIC DNA]</scope>
    <source>
        <strain evidence="1 2">DSM 29328</strain>
    </source>
</reference>
<evidence type="ECO:0000313" key="1">
    <source>
        <dbReference type="EMBL" id="PRY21254.1"/>
    </source>
</evidence>
<dbReference type="AlphaFoldDB" id="A0A2T0RJ83"/>
<proteinExistence type="predicted"/>
<organism evidence="1 2">
    <name type="scientific">Aliiruegeria haliotis</name>
    <dbReference type="NCBI Taxonomy" id="1280846"/>
    <lineage>
        <taxon>Bacteria</taxon>
        <taxon>Pseudomonadati</taxon>
        <taxon>Pseudomonadota</taxon>
        <taxon>Alphaproteobacteria</taxon>
        <taxon>Rhodobacterales</taxon>
        <taxon>Roseobacteraceae</taxon>
        <taxon>Aliiruegeria</taxon>
    </lineage>
</organism>
<sequence length="188" mass="21989">MTFEKPSWIDIKQIISGWSDKQLVGLVQDLYRLCPENAAFLNARLLQQSTPKQKLAPYKKRIRAAVSPKEPWKQKVRLSEGRKAISDFKKANGNVRDVLTLMTYYVQCGNDFTLEFGDIDERFYDSMCTMVRQITDRLLKEQDHQIVDEILPSLEKEFKRIDGQMGWGYPDEFGDCLEELRDAFEREP</sequence>